<feature type="region of interest" description="Disordered" evidence="6">
    <location>
        <begin position="616"/>
        <end position="638"/>
    </location>
</feature>
<dbReference type="Gene3D" id="2.40.110.10">
    <property type="entry name" value="Butyryl-CoA Dehydrogenase, subunit A, domain 2"/>
    <property type="match status" value="1"/>
</dbReference>
<comment type="cofactor">
    <cofactor evidence="1 5">
        <name>FAD</name>
        <dbReference type="ChEBI" id="CHEBI:57692"/>
    </cofactor>
</comment>
<keyword evidence="4 5" id="KW-0274">FAD</keyword>
<dbReference type="SUPFAM" id="SSF47203">
    <property type="entry name" value="Acyl-CoA dehydrogenase C-terminal domain-like"/>
    <property type="match status" value="1"/>
</dbReference>
<dbReference type="PANTHER" id="PTHR43884:SF9">
    <property type="entry name" value="COMPLEX I ASSEMBLY FACTOR ACAD9, MITOCHONDRIAL"/>
    <property type="match status" value="1"/>
</dbReference>
<dbReference type="EMBL" id="JBHUFU010000022">
    <property type="protein sequence ID" value="MFD1832973.1"/>
    <property type="molecule type" value="Genomic_DNA"/>
</dbReference>
<organism evidence="10 11">
    <name type="scientific">Streptomyces desertarenae</name>
    <dbReference type="NCBI Taxonomy" id="2666184"/>
    <lineage>
        <taxon>Bacteria</taxon>
        <taxon>Bacillati</taxon>
        <taxon>Actinomycetota</taxon>
        <taxon>Actinomycetes</taxon>
        <taxon>Kitasatosporales</taxon>
        <taxon>Streptomycetaceae</taxon>
        <taxon>Streptomyces</taxon>
    </lineage>
</organism>
<dbReference type="EC" id="1.-.-.-" evidence="10"/>
<evidence type="ECO:0000259" key="9">
    <source>
        <dbReference type="Pfam" id="PF02771"/>
    </source>
</evidence>
<dbReference type="InterPro" id="IPR009100">
    <property type="entry name" value="AcylCoA_DH/oxidase_NM_dom_sf"/>
</dbReference>
<dbReference type="SUPFAM" id="SSF56645">
    <property type="entry name" value="Acyl-CoA dehydrogenase NM domain-like"/>
    <property type="match status" value="1"/>
</dbReference>
<name>A0ABW4PRL1_9ACTN</name>
<dbReference type="Proteomes" id="UP001597365">
    <property type="component" value="Unassembled WGS sequence"/>
</dbReference>
<feature type="compositionally biased region" description="Low complexity" evidence="6">
    <location>
        <begin position="617"/>
        <end position="627"/>
    </location>
</feature>
<dbReference type="Pfam" id="PF00441">
    <property type="entry name" value="Acyl-CoA_dh_1"/>
    <property type="match status" value="1"/>
</dbReference>
<evidence type="ECO:0000256" key="4">
    <source>
        <dbReference type="ARBA" id="ARBA00022827"/>
    </source>
</evidence>
<reference evidence="11" key="1">
    <citation type="journal article" date="2019" name="Int. J. Syst. Evol. Microbiol.">
        <title>The Global Catalogue of Microorganisms (GCM) 10K type strain sequencing project: providing services to taxonomists for standard genome sequencing and annotation.</title>
        <authorList>
            <consortium name="The Broad Institute Genomics Platform"/>
            <consortium name="The Broad Institute Genome Sequencing Center for Infectious Disease"/>
            <person name="Wu L."/>
            <person name="Ma J."/>
        </authorList>
    </citation>
    <scope>NUCLEOTIDE SEQUENCE [LARGE SCALE GENOMIC DNA]</scope>
    <source>
        <strain evidence="11">CGMCC 4.7455</strain>
    </source>
</reference>
<dbReference type="InterPro" id="IPR009075">
    <property type="entry name" value="AcylCo_DH/oxidase_C"/>
</dbReference>
<feature type="domain" description="Acyl-CoA dehydrogenase/oxidase C-terminal" evidence="7">
    <location>
        <begin position="272"/>
        <end position="430"/>
    </location>
</feature>
<evidence type="ECO:0000256" key="1">
    <source>
        <dbReference type="ARBA" id="ARBA00001974"/>
    </source>
</evidence>
<dbReference type="InterPro" id="IPR046373">
    <property type="entry name" value="Acyl-CoA_Oxase/DH_mid-dom_sf"/>
</dbReference>
<feature type="domain" description="Acyl-CoA dehydrogenase/oxidase N-terminal" evidence="9">
    <location>
        <begin position="54"/>
        <end position="159"/>
    </location>
</feature>
<evidence type="ECO:0000259" key="7">
    <source>
        <dbReference type="Pfam" id="PF00441"/>
    </source>
</evidence>
<keyword evidence="5 10" id="KW-0560">Oxidoreductase</keyword>
<dbReference type="GO" id="GO:0016491">
    <property type="term" value="F:oxidoreductase activity"/>
    <property type="evidence" value="ECO:0007669"/>
    <property type="project" value="UniProtKB-KW"/>
</dbReference>
<evidence type="ECO:0000256" key="2">
    <source>
        <dbReference type="ARBA" id="ARBA00009347"/>
    </source>
</evidence>
<sequence length="638" mass="69058">MSVSEREARQVAEAARESEWRRPSFAKELFLGRLRLDLVHPHPRPDAEEVRRGEEFLAALGEFCAAEVDGIAIDREGRVPDGVVKGLKELGALGMKIDPEYGGLGLSQLYYNRALALAGSASPAVGALLSAHQSIGVPQPLKMFGTEEQRRAFLPRCARTDVSAFLLTEPDVGSDPARLATTAVPDGDDYVLDGVKLWTTNGVIADLLVVMARVPASEGHPGGITAFVVEADSEGVTVENRNAFMGLRGIENGVTRLHRVRVPAAHRIGPEGAGLKIALTTLNTGRLSLPAMCAGAGKWCLKIAREWSAAREQWGKPIAYHEAVGSKVSFIAATTFALEAVLDLASRMADEGRHDIRIEAALAKLYGSEMAYRMADELVQIRGGRGFETADSLAARGERGVPAEQMLRDLRINRIFEGSTEIMHLLIAREAVDAHLSAAGDLVDPDTTLADKGRAAVRAGGFYARWLPKLVTGPGQLPGTYREFHPAGHPDLAVHLRYVERTCRRLARATFYGMSRWQAKLEGKQGFLGRIVDIGAELFAMSAACVRAEMLRSDGEHGRAAYQLADAFCRQARVRVEELFGRLWTNTDAIDRTVARGVLGGVYTWLEEGVVDPSTPGPWIAPAAPGPSTRADVHRSLG</sequence>
<dbReference type="InterPro" id="IPR037069">
    <property type="entry name" value="AcylCoA_DH/ox_N_sf"/>
</dbReference>
<comment type="caution">
    <text evidence="10">The sequence shown here is derived from an EMBL/GenBank/DDBJ whole genome shotgun (WGS) entry which is preliminary data.</text>
</comment>
<dbReference type="PANTHER" id="PTHR43884">
    <property type="entry name" value="ACYL-COA DEHYDROGENASE"/>
    <property type="match status" value="1"/>
</dbReference>
<evidence type="ECO:0000259" key="8">
    <source>
        <dbReference type="Pfam" id="PF02770"/>
    </source>
</evidence>
<evidence type="ECO:0000256" key="6">
    <source>
        <dbReference type="SAM" id="MobiDB-lite"/>
    </source>
</evidence>
<evidence type="ECO:0000256" key="3">
    <source>
        <dbReference type="ARBA" id="ARBA00022630"/>
    </source>
</evidence>
<feature type="domain" description="Acyl-CoA oxidase/dehydrogenase middle" evidence="8">
    <location>
        <begin position="164"/>
        <end position="258"/>
    </location>
</feature>
<dbReference type="Gene3D" id="1.20.140.10">
    <property type="entry name" value="Butyryl-CoA Dehydrogenase, subunit A, domain 3"/>
    <property type="match status" value="2"/>
</dbReference>
<evidence type="ECO:0000313" key="10">
    <source>
        <dbReference type="EMBL" id="MFD1832973.1"/>
    </source>
</evidence>
<dbReference type="Pfam" id="PF02771">
    <property type="entry name" value="Acyl-CoA_dh_N"/>
    <property type="match status" value="1"/>
</dbReference>
<dbReference type="InterPro" id="IPR006091">
    <property type="entry name" value="Acyl-CoA_Oxase/DH_mid-dom"/>
</dbReference>
<evidence type="ECO:0000313" key="11">
    <source>
        <dbReference type="Proteomes" id="UP001597365"/>
    </source>
</evidence>
<dbReference type="RefSeq" id="WP_380904394.1">
    <property type="nucleotide sequence ID" value="NZ_JBHUFU010000022.1"/>
</dbReference>
<proteinExistence type="inferred from homology"/>
<gene>
    <name evidence="10" type="ORF">ACFSJS_25490</name>
</gene>
<dbReference type="Pfam" id="PF02770">
    <property type="entry name" value="Acyl-CoA_dh_M"/>
    <property type="match status" value="1"/>
</dbReference>
<evidence type="ECO:0000256" key="5">
    <source>
        <dbReference type="RuleBase" id="RU362125"/>
    </source>
</evidence>
<protein>
    <submittedName>
        <fullName evidence="10">Acyl-CoA dehydrogenase family protein</fullName>
        <ecNumber evidence="10">1.-.-.-</ecNumber>
    </submittedName>
</protein>
<dbReference type="InterPro" id="IPR013786">
    <property type="entry name" value="AcylCoA_DH/ox_N"/>
</dbReference>
<keyword evidence="3 5" id="KW-0285">Flavoprotein</keyword>
<comment type="similarity">
    <text evidence="2 5">Belongs to the acyl-CoA dehydrogenase family.</text>
</comment>
<dbReference type="InterPro" id="IPR036250">
    <property type="entry name" value="AcylCo_DH-like_C"/>
</dbReference>
<accession>A0ABW4PRL1</accession>
<keyword evidence="11" id="KW-1185">Reference proteome</keyword>
<dbReference type="Gene3D" id="1.10.540.10">
    <property type="entry name" value="Acyl-CoA dehydrogenase/oxidase, N-terminal domain"/>
    <property type="match status" value="1"/>
</dbReference>